<protein>
    <submittedName>
        <fullName evidence="3">Uncharacterized protein</fullName>
    </submittedName>
</protein>
<dbReference type="EMBL" id="CAMXCT030005512">
    <property type="protein sequence ID" value="CAL4799845.1"/>
    <property type="molecule type" value="Genomic_DNA"/>
</dbReference>
<evidence type="ECO:0000256" key="1">
    <source>
        <dbReference type="SAM" id="Coils"/>
    </source>
</evidence>
<evidence type="ECO:0000313" key="4">
    <source>
        <dbReference type="EMBL" id="CAL1165908.1"/>
    </source>
</evidence>
<keyword evidence="1" id="KW-0175">Coiled coil</keyword>
<feature type="compositionally biased region" description="Acidic residues" evidence="2">
    <location>
        <begin position="446"/>
        <end position="467"/>
    </location>
</feature>
<proteinExistence type="predicted"/>
<keyword evidence="5" id="KW-1185">Reference proteome</keyword>
<accession>A0A9P1DLY0</accession>
<feature type="coiled-coil region" evidence="1">
    <location>
        <begin position="6"/>
        <end position="40"/>
    </location>
</feature>
<dbReference type="EMBL" id="CAMXCT020005512">
    <property type="protein sequence ID" value="CAL1165908.1"/>
    <property type="molecule type" value="Genomic_DNA"/>
</dbReference>
<comment type="caution">
    <text evidence="3">The sequence shown here is derived from an EMBL/GenBank/DDBJ whole genome shotgun (WGS) entry which is preliminary data.</text>
</comment>
<feature type="region of interest" description="Disordered" evidence="2">
    <location>
        <begin position="310"/>
        <end position="340"/>
    </location>
</feature>
<evidence type="ECO:0000313" key="3">
    <source>
        <dbReference type="EMBL" id="CAI4012533.1"/>
    </source>
</evidence>
<feature type="region of interest" description="Disordered" evidence="2">
    <location>
        <begin position="362"/>
        <end position="393"/>
    </location>
</feature>
<name>A0A9P1DLY0_9DINO</name>
<evidence type="ECO:0000313" key="5">
    <source>
        <dbReference type="Proteomes" id="UP001152797"/>
    </source>
</evidence>
<dbReference type="AlphaFoldDB" id="A0A9P1DLY0"/>
<dbReference type="EMBL" id="CAMXCT010005512">
    <property type="protein sequence ID" value="CAI4012533.1"/>
    <property type="molecule type" value="Genomic_DNA"/>
</dbReference>
<reference evidence="3" key="1">
    <citation type="submission" date="2022-10" db="EMBL/GenBank/DDBJ databases">
        <authorList>
            <person name="Chen Y."/>
            <person name="Dougan E. K."/>
            <person name="Chan C."/>
            <person name="Rhodes N."/>
            <person name="Thang M."/>
        </authorList>
    </citation>
    <scope>NUCLEOTIDE SEQUENCE</scope>
</reference>
<gene>
    <name evidence="3" type="ORF">C1SCF055_LOCUS37585</name>
</gene>
<dbReference type="Proteomes" id="UP001152797">
    <property type="component" value="Unassembled WGS sequence"/>
</dbReference>
<feature type="region of interest" description="Disordered" evidence="2">
    <location>
        <begin position="419"/>
        <end position="467"/>
    </location>
</feature>
<feature type="compositionally biased region" description="Basic and acidic residues" evidence="2">
    <location>
        <begin position="683"/>
        <end position="723"/>
    </location>
</feature>
<organism evidence="3">
    <name type="scientific">Cladocopium goreaui</name>
    <dbReference type="NCBI Taxonomy" id="2562237"/>
    <lineage>
        <taxon>Eukaryota</taxon>
        <taxon>Sar</taxon>
        <taxon>Alveolata</taxon>
        <taxon>Dinophyceae</taxon>
        <taxon>Suessiales</taxon>
        <taxon>Symbiodiniaceae</taxon>
        <taxon>Cladocopium</taxon>
    </lineage>
</organism>
<feature type="region of interest" description="Disordered" evidence="2">
    <location>
        <begin position="683"/>
        <end position="731"/>
    </location>
</feature>
<feature type="compositionally biased region" description="Basic and acidic residues" evidence="2">
    <location>
        <begin position="326"/>
        <end position="340"/>
    </location>
</feature>
<reference evidence="4" key="2">
    <citation type="submission" date="2024-04" db="EMBL/GenBank/DDBJ databases">
        <authorList>
            <person name="Chen Y."/>
            <person name="Shah S."/>
            <person name="Dougan E. K."/>
            <person name="Thang M."/>
            <person name="Chan C."/>
        </authorList>
    </citation>
    <scope>NUCLEOTIDE SEQUENCE [LARGE SCALE GENOMIC DNA]</scope>
</reference>
<evidence type="ECO:0000256" key="2">
    <source>
        <dbReference type="SAM" id="MobiDB-lite"/>
    </source>
</evidence>
<dbReference type="OrthoDB" id="445953at2759"/>
<sequence>MSSNSLPGLRTELAELQREIRQLQERASRLEAKVRELEEGEFELISSAPSERDSARVSGEVATADTAGRIALAQQIGRFLLRCLSGEFRGTSGRERLKLQNRYYIVCADFNGRRLPDPLFVDNFASVKHLCKRGPSAGDSIFVGVATKWEAKLVFEDVLDALLVTEEGVARTSYQLCHLPFEVEAEALEVNLVPIAVHQNKLLVAVPFEAWNRTVAERILPRGALSKAVLIEVLVAYVVQPEVVLAKAPMKLWVALMDRAWSRRLVLGRHMDAAADIYCAELEGGETMPYGPGLAEVSDEHFAFQSALSAHHEGPDPGFDEEADAEERSSGGRRGDDEWEERMGRMEVAMFEMKEAMSQLVKSAPQTPAPAAPVGARPKVAASPKRPGEVLIPGLDPTVVRSAREAGIPDSQLRKLAATLRKPTKMGDAPKATGRKEKKKATVLSETEEEEEAPSQEDEAAEDSDIEEVAATPVEKALLKLTKIVGNLSRDTKKAGDLDSLLENVDVDGGDASQTGSSRGKAAAYQKLRSALTENPKAIYSAIEALLEKDFNTMRSAPGSSQQQTSARAWLEHRSRVGNFPTTIRYAWCIAGIWDCLRTGAYKEARAQAAVAIAACDQTSLDAGSWLLSQEVLLEQSPPMQAFQSRRPIDQWEQTGTKLLDDRMMEVLLWKVKNKDNYLEARRRLSGRGKGEPSRTNSDFKPEKGTKDKKAGKGGGKSEKKGPSETAPPQP</sequence>